<evidence type="ECO:0000259" key="2">
    <source>
        <dbReference type="Pfam" id="PF16178"/>
    </source>
</evidence>
<organism evidence="3 4">
    <name type="scientific">Podarcis lilfordi</name>
    <name type="common">Lilford's wall lizard</name>
    <dbReference type="NCBI Taxonomy" id="74358"/>
    <lineage>
        <taxon>Eukaryota</taxon>
        <taxon>Metazoa</taxon>
        <taxon>Chordata</taxon>
        <taxon>Craniata</taxon>
        <taxon>Vertebrata</taxon>
        <taxon>Euteleostomi</taxon>
        <taxon>Lepidosauria</taxon>
        <taxon>Squamata</taxon>
        <taxon>Bifurcata</taxon>
        <taxon>Unidentata</taxon>
        <taxon>Episquamata</taxon>
        <taxon>Laterata</taxon>
        <taxon>Lacertibaenia</taxon>
        <taxon>Lacertidae</taxon>
        <taxon>Podarcis</taxon>
    </lineage>
</organism>
<evidence type="ECO:0000313" key="4">
    <source>
        <dbReference type="Proteomes" id="UP001178461"/>
    </source>
</evidence>
<dbReference type="InterPro" id="IPR032394">
    <property type="entry name" value="Anoct_dimer"/>
</dbReference>
<feature type="compositionally biased region" description="Polar residues" evidence="1">
    <location>
        <begin position="44"/>
        <end position="55"/>
    </location>
</feature>
<accession>A0AA35P6F1</accession>
<keyword evidence="4" id="KW-1185">Reference proteome</keyword>
<feature type="domain" description="Anoctamin dimerisation" evidence="2">
    <location>
        <begin position="3"/>
        <end position="108"/>
    </location>
</feature>
<evidence type="ECO:0000256" key="1">
    <source>
        <dbReference type="SAM" id="MobiDB-lite"/>
    </source>
</evidence>
<sequence>MHFRDSKRKVDYVLAYHYRKSTSQSSGGSPSLSQRPPSLAIISNGETAKSQSEQQPLPPQGQEAASTDAEVIDLGPLEALEEAKREQRKEFESNLMEAGLEIEKDAEVRGGTANRQVGKI</sequence>
<dbReference type="Pfam" id="PF16178">
    <property type="entry name" value="Anoct_dimer"/>
    <property type="match status" value="1"/>
</dbReference>
<feature type="compositionally biased region" description="Low complexity" evidence="1">
    <location>
        <begin position="21"/>
        <end position="39"/>
    </location>
</feature>
<gene>
    <name evidence="3" type="ORF">PODLI_1B038005</name>
</gene>
<evidence type="ECO:0000313" key="3">
    <source>
        <dbReference type="EMBL" id="CAI5773978.1"/>
    </source>
</evidence>
<feature type="region of interest" description="Disordered" evidence="1">
    <location>
        <begin position="20"/>
        <end position="69"/>
    </location>
</feature>
<dbReference type="GO" id="GO:0046983">
    <property type="term" value="F:protein dimerization activity"/>
    <property type="evidence" value="ECO:0007669"/>
    <property type="project" value="InterPro"/>
</dbReference>
<dbReference type="AlphaFoldDB" id="A0AA35P6F1"/>
<name>A0AA35P6F1_9SAUR</name>
<proteinExistence type="predicted"/>
<protein>
    <submittedName>
        <fullName evidence="3">Anoctamin-2-like</fullName>
    </submittedName>
</protein>
<reference evidence="3" key="1">
    <citation type="submission" date="2022-12" db="EMBL/GenBank/DDBJ databases">
        <authorList>
            <person name="Alioto T."/>
            <person name="Alioto T."/>
            <person name="Gomez Garrido J."/>
        </authorList>
    </citation>
    <scope>NUCLEOTIDE SEQUENCE</scope>
</reference>
<dbReference type="Proteomes" id="UP001178461">
    <property type="component" value="Chromosome 5"/>
</dbReference>
<dbReference type="EMBL" id="OX395130">
    <property type="protein sequence ID" value="CAI5773978.1"/>
    <property type="molecule type" value="Genomic_DNA"/>
</dbReference>